<dbReference type="EMBL" id="CP070228">
    <property type="protein sequence ID" value="QRV01860.1"/>
    <property type="molecule type" value="Genomic_DNA"/>
</dbReference>
<sequence>MSFWKKNNPDSTSPNNDKPRSRTQLAITASRTLTRLGLGTFMTIAGTSHLTFARDEFQAQVPNWVPLDTDFVVISSGVAEIGLGLSTLLLPKQRLWTGTALALFYVAIFPGNISQYVNAVDAFGLDTDAKRFGRLFFQPVLIGLSLWSAGLPRIGHKKN</sequence>
<evidence type="ECO:0000313" key="3">
    <source>
        <dbReference type="EMBL" id="QRV01860.1"/>
    </source>
</evidence>
<feature type="transmembrane region" description="Helical" evidence="2">
    <location>
        <begin position="135"/>
        <end position="154"/>
    </location>
</feature>
<evidence type="ECO:0008006" key="5">
    <source>
        <dbReference type="Google" id="ProtNLM"/>
    </source>
</evidence>
<dbReference type="PANTHER" id="PTHR36974:SF1">
    <property type="entry name" value="DOXX FAMILY MEMBRANE PROTEIN"/>
    <property type="match status" value="1"/>
</dbReference>
<keyword evidence="2" id="KW-0812">Transmembrane</keyword>
<feature type="transmembrane region" description="Helical" evidence="2">
    <location>
        <begin position="71"/>
        <end position="90"/>
    </location>
</feature>
<feature type="transmembrane region" description="Helical" evidence="2">
    <location>
        <begin position="95"/>
        <end position="115"/>
    </location>
</feature>
<accession>A0ABX7IGI0</accession>
<feature type="compositionally biased region" description="Polar residues" evidence="1">
    <location>
        <begin position="9"/>
        <end position="22"/>
    </location>
</feature>
<reference evidence="3 4" key="1">
    <citation type="submission" date="2021-02" db="EMBL/GenBank/DDBJ databases">
        <title>Complete Genome Sequence of Arcanobacterium phocisimile strain DSM 26142T from a harbour seal.</title>
        <authorList>
            <person name="Borowiak M."/>
            <person name="Alssahen M."/>
            <person name="Malorny B."/>
            <person name="Laemmler C."/>
            <person name="Siebert U."/>
            <person name="Ploetz M."/>
            <person name="Abdulmawjood A."/>
        </authorList>
    </citation>
    <scope>NUCLEOTIDE SEQUENCE [LARGE SCALE GENOMIC DNA]</scope>
    <source>
        <strain evidence="3 4">DSM 26142</strain>
    </source>
</reference>
<evidence type="ECO:0000313" key="4">
    <source>
        <dbReference type="Proteomes" id="UP000602653"/>
    </source>
</evidence>
<evidence type="ECO:0000256" key="2">
    <source>
        <dbReference type="SAM" id="Phobius"/>
    </source>
</evidence>
<feature type="region of interest" description="Disordered" evidence="1">
    <location>
        <begin position="1"/>
        <end position="22"/>
    </location>
</feature>
<organism evidence="3 4">
    <name type="scientific">Arcanobacterium phocisimile</name>
    <dbReference type="NCBI Taxonomy" id="1302235"/>
    <lineage>
        <taxon>Bacteria</taxon>
        <taxon>Bacillati</taxon>
        <taxon>Actinomycetota</taxon>
        <taxon>Actinomycetes</taxon>
        <taxon>Actinomycetales</taxon>
        <taxon>Actinomycetaceae</taxon>
        <taxon>Arcanobacterium</taxon>
    </lineage>
</organism>
<keyword evidence="4" id="KW-1185">Reference proteome</keyword>
<keyword evidence="2" id="KW-1133">Transmembrane helix</keyword>
<dbReference type="RefSeq" id="WP_204423931.1">
    <property type="nucleotide sequence ID" value="NZ_CP070228.1"/>
</dbReference>
<proteinExistence type="predicted"/>
<evidence type="ECO:0000256" key="1">
    <source>
        <dbReference type="SAM" id="MobiDB-lite"/>
    </source>
</evidence>
<dbReference type="Proteomes" id="UP000602653">
    <property type="component" value="Chromosome"/>
</dbReference>
<keyword evidence="2" id="KW-0472">Membrane</keyword>
<name>A0ABX7IGI0_9ACTO</name>
<dbReference type="PANTHER" id="PTHR36974">
    <property type="entry name" value="MEMBRANE PROTEIN-RELATED"/>
    <property type="match status" value="1"/>
</dbReference>
<gene>
    <name evidence="3" type="ORF">JTE88_07175</name>
</gene>
<protein>
    <recommendedName>
        <fullName evidence="5">DoxX protein</fullName>
    </recommendedName>
</protein>